<feature type="compositionally biased region" description="Basic and acidic residues" evidence="4">
    <location>
        <begin position="880"/>
        <end position="905"/>
    </location>
</feature>
<dbReference type="Gene3D" id="3.40.50.1820">
    <property type="entry name" value="alpha/beta hydrolase"/>
    <property type="match status" value="1"/>
</dbReference>
<evidence type="ECO:0000313" key="7">
    <source>
        <dbReference type="EMBL" id="KAG5675624.1"/>
    </source>
</evidence>
<reference evidence="7" key="1">
    <citation type="submission" date="2021-03" db="EMBL/GenBank/DDBJ databases">
        <title>Chromosome level genome of the anhydrobiotic midge Polypedilum vanderplanki.</title>
        <authorList>
            <person name="Yoshida Y."/>
            <person name="Kikawada T."/>
            <person name="Gusev O."/>
        </authorList>
    </citation>
    <scope>NUCLEOTIDE SEQUENCE</scope>
    <source>
        <strain evidence="7">NIAS01</strain>
        <tissue evidence="7">Whole body or cell culture</tissue>
    </source>
</reference>
<proteinExistence type="inferred from homology"/>
<keyword evidence="3" id="KW-0325">Glycoprotein</keyword>
<dbReference type="InterPro" id="IPR051093">
    <property type="entry name" value="Neuroligin/BSAL"/>
</dbReference>
<evidence type="ECO:0000256" key="5">
    <source>
        <dbReference type="SAM" id="Phobius"/>
    </source>
</evidence>
<evidence type="ECO:0000256" key="3">
    <source>
        <dbReference type="ARBA" id="ARBA00023180"/>
    </source>
</evidence>
<feature type="transmembrane region" description="Helical" evidence="5">
    <location>
        <begin position="29"/>
        <end position="51"/>
    </location>
</feature>
<sequence length="950" mass="109298">MATCKTNCCHNNDKIVPRMDRKVHKKTRFVTENVFLVFLISFGGLWALSWAQPYPQNPYLTDRDHRFYSRPGVPYNPPNPGDKDYRTYVTGNRRYGYYQPGGYGSYPGERRPDQFPTNTGLGDDRFKLDPQNPNNPGTLFPGVLGGWREDLQGKLRRDSLQLDRDIFVMTNYGEVQGFKVYLYDNPDPNSFYRPWHQNVDRIFGECSVFLGIPYAQPPVDIGRFKPPRAHRGWQLLQAVDFGPACPQPIEYVGATKGVRDMDEDCLYLNVYSPNTKTGVSQKYPVMVYIHGGDFVRGSSNTFPGHILATFYDVVVVTFNYRLGALGFLSTGDDNSPGNYGILDMVHAIQWVYNNIDYFNGDRKSITLFGPDAGAASAGILMVAPQTRDIVTKVIAQSGSALADQAFIVDKYRAQNTSRVFGQLVGCPIDSSWKLVNCLSKSRSIYELGNAEFQPHVGLYPWGPVLDLNFTFPGNEWFDGWTEEDWHFLSETPEELIRRRHYNRGLHYMTGVTTQEAAYLIYNNQSLSPRFEIDWTFMDQKIREFVLRYNYTLNLNGTYEAIKFMYTYWPDPNNKTHIRDQYIHFLSDFLIRAPTDKIVKLLVERKVPVYYYVLNTTIEAFKLPEWRKYAHDNEYFFLTGAPFMDVEFFPRKLRLERTMWTDNDRNMSHFFMKTYSDFARYGNPTQLGEVLGLHFDKAVHGELRYLNINTTYNSSILLNYRQTENAFWSEYIPAVVGVLVPTYPPSTEFWWEPKEPLQIAFWTMSIACLILLVLLVMCCILWRNAKRESEQFFDEPFSESEMNGGVDNNYIQTQPLRSRENIYEYKDSPVKISKSHSDFTSVRSPSSLGMTQMTKISGSQSSLRSAISLKESSSFPTTKEIPIDKKEKYSEREIDVKSDKSSELTDKASVLSSTTNTSSAKRDYLTSSPVPRPRSSKSTRTIIDGVPQTEV</sequence>
<evidence type="ECO:0000256" key="2">
    <source>
        <dbReference type="ARBA" id="ARBA00022729"/>
    </source>
</evidence>
<dbReference type="SUPFAM" id="SSF53474">
    <property type="entry name" value="alpha/beta-Hydrolases"/>
    <property type="match status" value="1"/>
</dbReference>
<keyword evidence="5" id="KW-0472">Membrane</keyword>
<feature type="transmembrane region" description="Helical" evidence="5">
    <location>
        <begin position="758"/>
        <end position="781"/>
    </location>
</feature>
<evidence type="ECO:0000256" key="4">
    <source>
        <dbReference type="SAM" id="MobiDB-lite"/>
    </source>
</evidence>
<dbReference type="Proteomes" id="UP001107558">
    <property type="component" value="Chromosome 2"/>
</dbReference>
<feature type="region of interest" description="Disordered" evidence="4">
    <location>
        <begin position="834"/>
        <end position="861"/>
    </location>
</feature>
<dbReference type="InterPro" id="IPR029058">
    <property type="entry name" value="AB_hydrolase_fold"/>
</dbReference>
<dbReference type="AlphaFoldDB" id="A0A9J6C149"/>
<feature type="region of interest" description="Disordered" evidence="4">
    <location>
        <begin position="873"/>
        <end position="950"/>
    </location>
</feature>
<organism evidence="7 8">
    <name type="scientific">Polypedilum vanderplanki</name>
    <name type="common">Sleeping chironomid midge</name>
    <dbReference type="NCBI Taxonomy" id="319348"/>
    <lineage>
        <taxon>Eukaryota</taxon>
        <taxon>Metazoa</taxon>
        <taxon>Ecdysozoa</taxon>
        <taxon>Arthropoda</taxon>
        <taxon>Hexapoda</taxon>
        <taxon>Insecta</taxon>
        <taxon>Pterygota</taxon>
        <taxon>Neoptera</taxon>
        <taxon>Endopterygota</taxon>
        <taxon>Diptera</taxon>
        <taxon>Nematocera</taxon>
        <taxon>Chironomoidea</taxon>
        <taxon>Chironomidae</taxon>
        <taxon>Chironominae</taxon>
        <taxon>Polypedilum</taxon>
        <taxon>Polypedilum</taxon>
    </lineage>
</organism>
<feature type="compositionally biased region" description="Polar residues" evidence="4">
    <location>
        <begin position="837"/>
        <end position="861"/>
    </location>
</feature>
<evidence type="ECO:0000313" key="8">
    <source>
        <dbReference type="Proteomes" id="UP001107558"/>
    </source>
</evidence>
<protein>
    <recommendedName>
        <fullName evidence="6">Carboxylesterase type B domain-containing protein</fullName>
    </recommendedName>
</protein>
<gene>
    <name evidence="7" type="ORF">PVAND_005513</name>
</gene>
<feature type="domain" description="Carboxylesterase type B" evidence="6">
    <location>
        <begin position="205"/>
        <end position="727"/>
    </location>
</feature>
<keyword evidence="5" id="KW-0812">Transmembrane</keyword>
<dbReference type="Pfam" id="PF00135">
    <property type="entry name" value="COesterase"/>
    <property type="match status" value="1"/>
</dbReference>
<keyword evidence="2" id="KW-0732">Signal</keyword>
<evidence type="ECO:0000256" key="1">
    <source>
        <dbReference type="ARBA" id="ARBA00005964"/>
    </source>
</evidence>
<feature type="compositionally biased region" description="Polar residues" evidence="4">
    <location>
        <begin position="909"/>
        <end position="918"/>
    </location>
</feature>
<comment type="caution">
    <text evidence="7">The sequence shown here is derived from an EMBL/GenBank/DDBJ whole genome shotgun (WGS) entry which is preliminary data.</text>
</comment>
<dbReference type="PROSITE" id="PS00941">
    <property type="entry name" value="CARBOXYLESTERASE_B_2"/>
    <property type="match status" value="1"/>
</dbReference>
<dbReference type="InterPro" id="IPR019819">
    <property type="entry name" value="Carboxylesterase_B_CS"/>
</dbReference>
<name>A0A9J6C149_POLVA</name>
<evidence type="ECO:0000259" key="6">
    <source>
        <dbReference type="Pfam" id="PF00135"/>
    </source>
</evidence>
<dbReference type="OrthoDB" id="408631at2759"/>
<feature type="region of interest" description="Disordered" evidence="4">
    <location>
        <begin position="100"/>
        <end position="119"/>
    </location>
</feature>
<dbReference type="FunFam" id="3.40.50.1820:FF:000156">
    <property type="entry name" value="Neuroligin-4, Y-linked"/>
    <property type="match status" value="1"/>
</dbReference>
<keyword evidence="8" id="KW-1185">Reference proteome</keyword>
<dbReference type="PANTHER" id="PTHR43903">
    <property type="entry name" value="NEUROLIGIN"/>
    <property type="match status" value="1"/>
</dbReference>
<comment type="similarity">
    <text evidence="1">Belongs to the type-B carboxylesterase/lipase family.</text>
</comment>
<accession>A0A9J6C149</accession>
<dbReference type="EMBL" id="JADBJN010000002">
    <property type="protein sequence ID" value="KAG5675624.1"/>
    <property type="molecule type" value="Genomic_DNA"/>
</dbReference>
<dbReference type="InterPro" id="IPR002018">
    <property type="entry name" value="CarbesteraseB"/>
</dbReference>
<keyword evidence="5" id="KW-1133">Transmembrane helix</keyword>